<dbReference type="RefSeq" id="WP_308473013.1">
    <property type="nucleotide sequence ID" value="NZ_OY726394.1"/>
</dbReference>
<evidence type="ECO:0000313" key="4">
    <source>
        <dbReference type="Proteomes" id="UP001190336"/>
    </source>
</evidence>
<proteinExistence type="predicted"/>
<gene>
    <name evidence="3" type="ORF">MU0083_002206</name>
</gene>
<evidence type="ECO:0000256" key="1">
    <source>
        <dbReference type="SAM" id="MobiDB-lite"/>
    </source>
</evidence>
<dbReference type="EMBL" id="OY726394">
    <property type="protein sequence ID" value="CAJ1499552.1"/>
    <property type="molecule type" value="Genomic_DNA"/>
</dbReference>
<protein>
    <recommendedName>
        <fullName evidence="5">Peptidase</fullName>
    </recommendedName>
</protein>
<feature type="chain" id="PRO_5046767020" description="Peptidase" evidence="2">
    <location>
        <begin position="29"/>
        <end position="193"/>
    </location>
</feature>
<organism evidence="3 4">
    <name type="scientific">[Mycobacterium] kokjensenii</name>
    <dbReference type="NCBI Taxonomy" id="3064287"/>
    <lineage>
        <taxon>Bacteria</taxon>
        <taxon>Bacillati</taxon>
        <taxon>Actinomycetota</taxon>
        <taxon>Actinomycetes</taxon>
        <taxon>Mycobacteriales</taxon>
        <taxon>Mycobacteriaceae</taxon>
        <taxon>Mycolicibacter</taxon>
    </lineage>
</organism>
<dbReference type="Proteomes" id="UP001190336">
    <property type="component" value="Chromosome"/>
</dbReference>
<reference evidence="3 4" key="1">
    <citation type="submission" date="2023-08" db="EMBL/GenBank/DDBJ databases">
        <authorList>
            <person name="Folkvardsen B D."/>
            <person name="Norman A."/>
        </authorList>
    </citation>
    <scope>NUCLEOTIDE SEQUENCE [LARGE SCALE GENOMIC DNA]</scope>
    <source>
        <strain evidence="3 4">Mu0083</strain>
    </source>
</reference>
<accession>A0ABM9LIF2</accession>
<feature type="compositionally biased region" description="Low complexity" evidence="1">
    <location>
        <begin position="25"/>
        <end position="78"/>
    </location>
</feature>
<feature type="signal peptide" evidence="2">
    <location>
        <begin position="1"/>
        <end position="28"/>
    </location>
</feature>
<evidence type="ECO:0000313" key="3">
    <source>
        <dbReference type="EMBL" id="CAJ1499552.1"/>
    </source>
</evidence>
<evidence type="ECO:0000256" key="2">
    <source>
        <dbReference type="SAM" id="SignalP"/>
    </source>
</evidence>
<evidence type="ECO:0008006" key="5">
    <source>
        <dbReference type="Google" id="ProtNLM"/>
    </source>
</evidence>
<feature type="region of interest" description="Disordered" evidence="1">
    <location>
        <begin position="25"/>
        <end position="87"/>
    </location>
</feature>
<name>A0ABM9LIF2_9MYCO</name>
<keyword evidence="2" id="KW-0732">Signal</keyword>
<keyword evidence="4" id="KW-1185">Reference proteome</keyword>
<sequence>MTIIRKATAGLGAMLLMTAAGAQAPVWAAPEPSTESSAPTPTENPTEPATETPAETPAAADATEPTTEAPASETPASEAPKKTAAGGHEVTYTVTATSELNVDVQYIATDPPSKAAYNADADKYLVTQRRTPLSPGAPLVYTATLETPGQWALVTASGGLRINPELHCEIAVDGEVVVSQQGGSGVTCSTQPW</sequence>